<proteinExistence type="predicted"/>
<dbReference type="AlphaFoldDB" id="A0A310SKS3"/>
<keyword evidence="2" id="KW-1185">Reference proteome</keyword>
<evidence type="ECO:0000313" key="1">
    <source>
        <dbReference type="EMBL" id="OAD54975.1"/>
    </source>
</evidence>
<name>A0A310SKS3_9HYME</name>
<sequence length="102" mass="12147">MASGAYKYRLEWHYRKNVQDFLCEELGDTRNFQSTHALRSKVRSWLWKLQRSLIDLGSPVTECDQLHFAQLDIQVSNWSIGYARCWLIRGRESNEFVFQEST</sequence>
<gene>
    <name evidence="1" type="ORF">WN48_05855</name>
</gene>
<protein>
    <submittedName>
        <fullName evidence="1">Uncharacterized protein</fullName>
    </submittedName>
</protein>
<evidence type="ECO:0000313" key="2">
    <source>
        <dbReference type="Proteomes" id="UP000250275"/>
    </source>
</evidence>
<organism evidence="1 2">
    <name type="scientific">Eufriesea mexicana</name>
    <dbReference type="NCBI Taxonomy" id="516756"/>
    <lineage>
        <taxon>Eukaryota</taxon>
        <taxon>Metazoa</taxon>
        <taxon>Ecdysozoa</taxon>
        <taxon>Arthropoda</taxon>
        <taxon>Hexapoda</taxon>
        <taxon>Insecta</taxon>
        <taxon>Pterygota</taxon>
        <taxon>Neoptera</taxon>
        <taxon>Endopterygota</taxon>
        <taxon>Hymenoptera</taxon>
        <taxon>Apocrita</taxon>
        <taxon>Aculeata</taxon>
        <taxon>Apoidea</taxon>
        <taxon>Anthophila</taxon>
        <taxon>Apidae</taxon>
        <taxon>Eufriesea</taxon>
    </lineage>
</organism>
<dbReference type="EMBL" id="KQ763581">
    <property type="protein sequence ID" value="OAD54975.1"/>
    <property type="molecule type" value="Genomic_DNA"/>
</dbReference>
<reference evidence="1 2" key="1">
    <citation type="submission" date="2015-07" db="EMBL/GenBank/DDBJ databases">
        <title>The genome of Eufriesea mexicana.</title>
        <authorList>
            <person name="Pan H."/>
            <person name="Kapheim K."/>
        </authorList>
    </citation>
    <scope>NUCLEOTIDE SEQUENCE [LARGE SCALE GENOMIC DNA]</scope>
    <source>
        <strain evidence="1">0111107269</strain>
        <tissue evidence="1">Whole body</tissue>
    </source>
</reference>
<dbReference type="Proteomes" id="UP000250275">
    <property type="component" value="Unassembled WGS sequence"/>
</dbReference>
<accession>A0A310SKS3</accession>